<protein>
    <recommendedName>
        <fullName evidence="1">AMP-dependent synthetase/ligase domain-containing protein</fullName>
    </recommendedName>
</protein>
<dbReference type="InterPro" id="IPR042099">
    <property type="entry name" value="ANL_N_sf"/>
</dbReference>
<accession>A0A413B3U4</accession>
<dbReference type="Pfam" id="PF00501">
    <property type="entry name" value="AMP-binding"/>
    <property type="match status" value="1"/>
</dbReference>
<dbReference type="PROSITE" id="PS00455">
    <property type="entry name" value="AMP_BINDING"/>
    <property type="match status" value="1"/>
</dbReference>
<sequence length="496" mass="56612">MFEKEILQPVMANLERFSERNAFCIENKFYTYNDFSNAIKRICSLLQISEIKGRNIGLVTNNDLETYASIFALWLEGYSYVPLHINQPIDRCYNIIEQVGITTILDSSKHSRYKKSMLINTNEKGHINSDFTIKQHVTDSDLAYILFTSGSTGVPKGVTISRGNIAAFINSFWATGIQINENDRCLQCFDLTFDVSVQCYLSALIKGACVFTVPYMEGKYLYVAGLMEEYGLSFAVMAPSMLRYMQPFFEQIDMTKLKSCILTAEACPKKLLECIYTYNSQIQLFDFYGPTEATVYCTYYELSNNGLNKDLNGIISIGRPLKNVSSIILREDGTECKCNEKGELCVAGLQITPGYWNNIEKNSSSFFEYELDGRFVRFYKTGDLCYKDEDGDIMYSGRIDNQVKIQGYRIELGEIEFQAREFLPNKNVVCLAKEINDIVTLFLVIEGEEFATQELVSYLGSKLPSYMIPTHILFVKEFPLNSSDKVDRRKMKLIIG</sequence>
<name>A0A413B3U4_BACSE</name>
<dbReference type="InterPro" id="IPR020845">
    <property type="entry name" value="AMP-binding_CS"/>
</dbReference>
<dbReference type="InterPro" id="IPR045851">
    <property type="entry name" value="AMP-bd_C_sf"/>
</dbReference>
<dbReference type="GO" id="GO:0044550">
    <property type="term" value="P:secondary metabolite biosynthetic process"/>
    <property type="evidence" value="ECO:0007669"/>
    <property type="project" value="TreeGrafter"/>
</dbReference>
<dbReference type="PANTHER" id="PTHR45527:SF1">
    <property type="entry name" value="FATTY ACID SYNTHASE"/>
    <property type="match status" value="1"/>
</dbReference>
<dbReference type="SUPFAM" id="SSF56801">
    <property type="entry name" value="Acetyl-CoA synthetase-like"/>
    <property type="match status" value="1"/>
</dbReference>
<dbReference type="Gene3D" id="3.30.300.30">
    <property type="match status" value="1"/>
</dbReference>
<comment type="caution">
    <text evidence="2">The sequence shown here is derived from an EMBL/GenBank/DDBJ whole genome shotgun (WGS) entry which is preliminary data.</text>
</comment>
<evidence type="ECO:0000259" key="1">
    <source>
        <dbReference type="Pfam" id="PF00501"/>
    </source>
</evidence>
<organism evidence="2 3">
    <name type="scientific">Bacteroides stercoris</name>
    <dbReference type="NCBI Taxonomy" id="46506"/>
    <lineage>
        <taxon>Bacteria</taxon>
        <taxon>Pseudomonadati</taxon>
        <taxon>Bacteroidota</taxon>
        <taxon>Bacteroidia</taxon>
        <taxon>Bacteroidales</taxon>
        <taxon>Bacteroidaceae</taxon>
        <taxon>Bacteroides</taxon>
    </lineage>
</organism>
<dbReference type="Proteomes" id="UP000285150">
    <property type="component" value="Unassembled WGS sequence"/>
</dbReference>
<dbReference type="AlphaFoldDB" id="A0A413B3U4"/>
<gene>
    <name evidence="2" type="ORF">DWV77_14980</name>
</gene>
<evidence type="ECO:0000313" key="2">
    <source>
        <dbReference type="EMBL" id="RGW32167.1"/>
    </source>
</evidence>
<dbReference type="EMBL" id="QSAF01000023">
    <property type="protein sequence ID" value="RGW32167.1"/>
    <property type="molecule type" value="Genomic_DNA"/>
</dbReference>
<reference evidence="2 3" key="1">
    <citation type="submission" date="2018-08" db="EMBL/GenBank/DDBJ databases">
        <title>A genome reference for cultivated species of the human gut microbiota.</title>
        <authorList>
            <person name="Zou Y."/>
            <person name="Xue W."/>
            <person name="Luo G."/>
        </authorList>
    </citation>
    <scope>NUCLEOTIDE SEQUENCE [LARGE SCALE GENOMIC DNA]</scope>
    <source>
        <strain evidence="2 3">AF12-7</strain>
    </source>
</reference>
<dbReference type="RefSeq" id="WP_117859092.1">
    <property type="nucleotide sequence ID" value="NZ_JAQCSR010000026.1"/>
</dbReference>
<dbReference type="GO" id="GO:0005737">
    <property type="term" value="C:cytoplasm"/>
    <property type="evidence" value="ECO:0007669"/>
    <property type="project" value="TreeGrafter"/>
</dbReference>
<dbReference type="InterPro" id="IPR000873">
    <property type="entry name" value="AMP-dep_synth/lig_dom"/>
</dbReference>
<dbReference type="Gene3D" id="3.40.50.12780">
    <property type="entry name" value="N-terminal domain of ligase-like"/>
    <property type="match status" value="1"/>
</dbReference>
<evidence type="ECO:0000313" key="3">
    <source>
        <dbReference type="Proteomes" id="UP000285150"/>
    </source>
</evidence>
<dbReference type="GO" id="GO:0031177">
    <property type="term" value="F:phosphopantetheine binding"/>
    <property type="evidence" value="ECO:0007669"/>
    <property type="project" value="TreeGrafter"/>
</dbReference>
<dbReference type="PANTHER" id="PTHR45527">
    <property type="entry name" value="NONRIBOSOMAL PEPTIDE SYNTHETASE"/>
    <property type="match status" value="1"/>
</dbReference>
<dbReference type="GO" id="GO:0043041">
    <property type="term" value="P:amino acid activation for nonribosomal peptide biosynthetic process"/>
    <property type="evidence" value="ECO:0007669"/>
    <property type="project" value="TreeGrafter"/>
</dbReference>
<feature type="domain" description="AMP-dependent synthetase/ligase" evidence="1">
    <location>
        <begin position="13"/>
        <end position="356"/>
    </location>
</feature>
<proteinExistence type="predicted"/>